<dbReference type="OrthoDB" id="2418081at2759"/>
<dbReference type="GO" id="GO:0005737">
    <property type="term" value="C:cytoplasm"/>
    <property type="evidence" value="ECO:0007669"/>
    <property type="project" value="TreeGrafter"/>
</dbReference>
<evidence type="ECO:0000256" key="1">
    <source>
        <dbReference type="ARBA" id="ARBA00006499"/>
    </source>
</evidence>
<reference evidence="5" key="1">
    <citation type="submission" date="2021-02" db="EMBL/GenBank/DDBJ databases">
        <authorList>
            <person name="Dougan E. K."/>
            <person name="Rhodes N."/>
            <person name="Thang M."/>
            <person name="Chan C."/>
        </authorList>
    </citation>
    <scope>NUCLEOTIDE SEQUENCE</scope>
</reference>
<sequence>MDLGICLSGHPPPLAASRPRACGFGAGGGPSPGQAAALGAACALCGRLGGARARGAAPWRASGSRTLRARRSAKADKDPLRDVEVEPAPGHQHTCTMIYLHGYCRAGSEYLPKGQLCFCMPWAPGGDRARGLRAVLPTAPEMLQPWGEEATSWYGYESPNHNRVGDPKSLQDTRARLDGLVRREVKRVGGGRRVFLGGASQGCTMALDIYLRLASELKLGGFVGSIGFMPTDSKGFSGSNQALRKLLKDERQAQRPVWLQCAMDDYEAVPWRSVVEPSLRHAGRLPGLLLRQVVGRGHGIEEWEAHIVNDLLRQYAPYAYAEKRVFAFTAAPLCGSCPTAQLSALKWPPWRLWMDWQITCWCALSNLTTDPLSPPNAPQQDTFAQGAARPQPESLARLGWAPAAAALLGPSSDGGAFELGGGSGAGFQVICEDRGIATLGGGGGGGAFGWMKPAESSGEGARPVAENETVGGGAGGGMQIFFPANVTGRPWEADHWISWGSGGGHGCGSCKAGDTFCEESPLRITCGAKMDDNGAVGRVAGQQACSEELA</sequence>
<dbReference type="EMBL" id="CAJNDS010002795">
    <property type="protein sequence ID" value="CAE7600179.1"/>
    <property type="molecule type" value="Genomic_DNA"/>
</dbReference>
<evidence type="ECO:0000256" key="3">
    <source>
        <dbReference type="SAM" id="MobiDB-lite"/>
    </source>
</evidence>
<proteinExistence type="inferred from homology"/>
<evidence type="ECO:0000256" key="2">
    <source>
        <dbReference type="ARBA" id="ARBA00022801"/>
    </source>
</evidence>
<gene>
    <name evidence="5" type="ORF">SNAT2548_LOCUS34145</name>
</gene>
<feature type="domain" description="Phospholipase/carboxylesterase/thioesterase" evidence="4">
    <location>
        <begin position="89"/>
        <end position="235"/>
    </location>
</feature>
<dbReference type="Gene3D" id="3.40.50.1820">
    <property type="entry name" value="alpha/beta hydrolase"/>
    <property type="match status" value="1"/>
</dbReference>
<feature type="compositionally biased region" description="Basic and acidic residues" evidence="3">
    <location>
        <begin position="73"/>
        <end position="84"/>
    </location>
</feature>
<dbReference type="PANTHER" id="PTHR10655">
    <property type="entry name" value="LYSOPHOSPHOLIPASE-RELATED"/>
    <property type="match status" value="1"/>
</dbReference>
<comment type="similarity">
    <text evidence="1">Belongs to the AB hydrolase superfamily. AB hydrolase 2 family.</text>
</comment>
<dbReference type="InterPro" id="IPR029058">
    <property type="entry name" value="AB_hydrolase_fold"/>
</dbReference>
<dbReference type="AlphaFoldDB" id="A0A812V3X8"/>
<dbReference type="GO" id="GO:0052689">
    <property type="term" value="F:carboxylic ester hydrolase activity"/>
    <property type="evidence" value="ECO:0007669"/>
    <property type="project" value="TreeGrafter"/>
</dbReference>
<comment type="caution">
    <text evidence="5">The sequence shown here is derived from an EMBL/GenBank/DDBJ whole genome shotgun (WGS) entry which is preliminary data.</text>
</comment>
<organism evidence="5 6">
    <name type="scientific">Symbiodinium natans</name>
    <dbReference type="NCBI Taxonomy" id="878477"/>
    <lineage>
        <taxon>Eukaryota</taxon>
        <taxon>Sar</taxon>
        <taxon>Alveolata</taxon>
        <taxon>Dinophyceae</taxon>
        <taxon>Suessiales</taxon>
        <taxon>Symbiodiniaceae</taxon>
        <taxon>Symbiodinium</taxon>
    </lineage>
</organism>
<dbReference type="Pfam" id="PF02230">
    <property type="entry name" value="Abhydrolase_2"/>
    <property type="match status" value="1"/>
</dbReference>
<accession>A0A812V3X8</accession>
<name>A0A812V3X8_9DINO</name>
<evidence type="ECO:0000313" key="5">
    <source>
        <dbReference type="EMBL" id="CAE7600179.1"/>
    </source>
</evidence>
<keyword evidence="2" id="KW-0378">Hydrolase</keyword>
<dbReference type="SUPFAM" id="SSF53474">
    <property type="entry name" value="alpha/beta-Hydrolases"/>
    <property type="match status" value="1"/>
</dbReference>
<protein>
    <recommendedName>
        <fullName evidence="4">Phospholipase/carboxylesterase/thioesterase domain-containing protein</fullName>
    </recommendedName>
</protein>
<dbReference type="InterPro" id="IPR003140">
    <property type="entry name" value="PLipase/COase/thioEstase"/>
</dbReference>
<dbReference type="PANTHER" id="PTHR10655:SF17">
    <property type="entry name" value="LYSOPHOSPHOLIPASE-LIKE PROTEIN 1"/>
    <property type="match status" value="1"/>
</dbReference>
<evidence type="ECO:0000259" key="4">
    <source>
        <dbReference type="Pfam" id="PF02230"/>
    </source>
</evidence>
<keyword evidence="6" id="KW-1185">Reference proteome</keyword>
<feature type="region of interest" description="Disordered" evidence="3">
    <location>
        <begin position="59"/>
        <end position="85"/>
    </location>
</feature>
<evidence type="ECO:0000313" key="6">
    <source>
        <dbReference type="Proteomes" id="UP000604046"/>
    </source>
</evidence>
<dbReference type="GO" id="GO:0008474">
    <property type="term" value="F:palmitoyl-(protein) hydrolase activity"/>
    <property type="evidence" value="ECO:0007669"/>
    <property type="project" value="TreeGrafter"/>
</dbReference>
<dbReference type="InterPro" id="IPR050565">
    <property type="entry name" value="LYPA1-2/EST-like"/>
</dbReference>
<dbReference type="Proteomes" id="UP000604046">
    <property type="component" value="Unassembled WGS sequence"/>
</dbReference>